<dbReference type="InterPro" id="IPR018490">
    <property type="entry name" value="cNMP-bd_dom_sf"/>
</dbReference>
<dbReference type="AlphaFoldDB" id="B4M5I5"/>
<dbReference type="PANTHER" id="PTHR23011">
    <property type="entry name" value="CYCLIC NUCLEOTIDE-BINDING DOMAIN CONTAINING PROTEIN"/>
    <property type="match status" value="1"/>
</dbReference>
<dbReference type="HOGENOM" id="CLU_025702_1_0_1"/>
<dbReference type="PROSITE" id="PS50042">
    <property type="entry name" value="CNMP_BINDING_3"/>
    <property type="match status" value="1"/>
</dbReference>
<organism evidence="2 3">
    <name type="scientific">Drosophila virilis</name>
    <name type="common">Fruit fly</name>
    <dbReference type="NCBI Taxonomy" id="7244"/>
    <lineage>
        <taxon>Eukaryota</taxon>
        <taxon>Metazoa</taxon>
        <taxon>Ecdysozoa</taxon>
        <taxon>Arthropoda</taxon>
        <taxon>Hexapoda</taxon>
        <taxon>Insecta</taxon>
        <taxon>Pterygota</taxon>
        <taxon>Neoptera</taxon>
        <taxon>Endopterygota</taxon>
        <taxon>Diptera</taxon>
        <taxon>Brachycera</taxon>
        <taxon>Muscomorpha</taxon>
        <taxon>Ephydroidea</taxon>
        <taxon>Drosophilidae</taxon>
        <taxon>Drosophila</taxon>
    </lineage>
</organism>
<reference evidence="2 3" key="1">
    <citation type="journal article" date="2007" name="Nature">
        <title>Evolution of genes and genomes on the Drosophila phylogeny.</title>
        <authorList>
            <consortium name="Drosophila 12 Genomes Consortium"/>
            <person name="Clark A.G."/>
            <person name="Eisen M.B."/>
            <person name="Smith D.R."/>
            <person name="Bergman C.M."/>
            <person name="Oliver B."/>
            <person name="Markow T.A."/>
            <person name="Kaufman T.C."/>
            <person name="Kellis M."/>
            <person name="Gelbart W."/>
            <person name="Iyer V.N."/>
            <person name="Pollard D.A."/>
            <person name="Sackton T.B."/>
            <person name="Larracuente A.M."/>
            <person name="Singh N.D."/>
            <person name="Abad J.P."/>
            <person name="Abt D.N."/>
            <person name="Adryan B."/>
            <person name="Aguade M."/>
            <person name="Akashi H."/>
            <person name="Anderson W.W."/>
            <person name="Aquadro C.F."/>
            <person name="Ardell D.H."/>
            <person name="Arguello R."/>
            <person name="Artieri C.G."/>
            <person name="Barbash D.A."/>
            <person name="Barker D."/>
            <person name="Barsanti P."/>
            <person name="Batterham P."/>
            <person name="Batzoglou S."/>
            <person name="Begun D."/>
            <person name="Bhutkar A."/>
            <person name="Blanco E."/>
            <person name="Bosak S.A."/>
            <person name="Bradley R.K."/>
            <person name="Brand A.D."/>
            <person name="Brent M.R."/>
            <person name="Brooks A.N."/>
            <person name="Brown R.H."/>
            <person name="Butlin R.K."/>
            <person name="Caggese C."/>
            <person name="Calvi B.R."/>
            <person name="Bernardo de Carvalho A."/>
            <person name="Caspi A."/>
            <person name="Castrezana S."/>
            <person name="Celniker S.E."/>
            <person name="Chang J.L."/>
            <person name="Chapple C."/>
            <person name="Chatterji S."/>
            <person name="Chinwalla A."/>
            <person name="Civetta A."/>
            <person name="Clifton S.W."/>
            <person name="Comeron J.M."/>
            <person name="Costello J.C."/>
            <person name="Coyne J.A."/>
            <person name="Daub J."/>
            <person name="David R.G."/>
            <person name="Delcher A.L."/>
            <person name="Delehaunty K."/>
            <person name="Do C.B."/>
            <person name="Ebling H."/>
            <person name="Edwards K."/>
            <person name="Eickbush T."/>
            <person name="Evans J.D."/>
            <person name="Filipski A."/>
            <person name="Findeiss S."/>
            <person name="Freyhult E."/>
            <person name="Fulton L."/>
            <person name="Fulton R."/>
            <person name="Garcia A.C."/>
            <person name="Gardiner A."/>
            <person name="Garfield D.A."/>
            <person name="Garvin B.E."/>
            <person name="Gibson G."/>
            <person name="Gilbert D."/>
            <person name="Gnerre S."/>
            <person name="Godfrey J."/>
            <person name="Good R."/>
            <person name="Gotea V."/>
            <person name="Gravely B."/>
            <person name="Greenberg A.J."/>
            <person name="Griffiths-Jones S."/>
            <person name="Gross S."/>
            <person name="Guigo R."/>
            <person name="Gustafson E.A."/>
            <person name="Haerty W."/>
            <person name="Hahn M.W."/>
            <person name="Halligan D.L."/>
            <person name="Halpern A.L."/>
            <person name="Halter G.M."/>
            <person name="Han M.V."/>
            <person name="Heger A."/>
            <person name="Hillier L."/>
            <person name="Hinrichs A.S."/>
            <person name="Holmes I."/>
            <person name="Hoskins R.A."/>
            <person name="Hubisz M.J."/>
            <person name="Hultmark D."/>
            <person name="Huntley M.A."/>
            <person name="Jaffe D.B."/>
            <person name="Jagadeeshan S."/>
            <person name="Jeck W.R."/>
            <person name="Johnson J."/>
            <person name="Jones C.D."/>
            <person name="Jordan W.C."/>
            <person name="Karpen G.H."/>
            <person name="Kataoka E."/>
            <person name="Keightley P.D."/>
            <person name="Kheradpour P."/>
            <person name="Kirkness E.F."/>
            <person name="Koerich L.B."/>
            <person name="Kristiansen K."/>
            <person name="Kudrna D."/>
            <person name="Kulathinal R.J."/>
            <person name="Kumar S."/>
            <person name="Kwok R."/>
            <person name="Lander E."/>
            <person name="Langley C.H."/>
            <person name="Lapoint R."/>
            <person name="Lazzaro B.P."/>
            <person name="Lee S.J."/>
            <person name="Levesque L."/>
            <person name="Li R."/>
            <person name="Lin C.F."/>
            <person name="Lin M.F."/>
            <person name="Lindblad-Toh K."/>
            <person name="Llopart A."/>
            <person name="Long M."/>
            <person name="Low L."/>
            <person name="Lozovsky E."/>
            <person name="Lu J."/>
            <person name="Luo M."/>
            <person name="Machado C.A."/>
            <person name="Makalowski W."/>
            <person name="Marzo M."/>
            <person name="Matsuda M."/>
            <person name="Matzkin L."/>
            <person name="McAllister B."/>
            <person name="McBride C.S."/>
            <person name="McKernan B."/>
            <person name="McKernan K."/>
            <person name="Mendez-Lago M."/>
            <person name="Minx P."/>
            <person name="Mollenhauer M.U."/>
            <person name="Montooth K."/>
            <person name="Mount S.M."/>
            <person name="Mu X."/>
            <person name="Myers E."/>
            <person name="Negre B."/>
            <person name="Newfeld S."/>
            <person name="Nielsen R."/>
            <person name="Noor M.A."/>
            <person name="O'Grady P."/>
            <person name="Pachter L."/>
            <person name="Papaceit M."/>
            <person name="Parisi M.J."/>
            <person name="Parisi M."/>
            <person name="Parts L."/>
            <person name="Pedersen J.S."/>
            <person name="Pesole G."/>
            <person name="Phillippy A.M."/>
            <person name="Ponting C.P."/>
            <person name="Pop M."/>
            <person name="Porcelli D."/>
            <person name="Powell J.R."/>
            <person name="Prohaska S."/>
            <person name="Pruitt K."/>
            <person name="Puig M."/>
            <person name="Quesneville H."/>
            <person name="Ram K.R."/>
            <person name="Rand D."/>
            <person name="Rasmussen M.D."/>
            <person name="Reed L.K."/>
            <person name="Reenan R."/>
            <person name="Reily A."/>
            <person name="Remington K.A."/>
            <person name="Rieger T.T."/>
            <person name="Ritchie M.G."/>
            <person name="Robin C."/>
            <person name="Rogers Y.H."/>
            <person name="Rohde C."/>
            <person name="Rozas J."/>
            <person name="Rubenfield M.J."/>
            <person name="Ruiz A."/>
            <person name="Russo S."/>
            <person name="Salzberg S.L."/>
            <person name="Sanchez-Gracia A."/>
            <person name="Saranga D.J."/>
            <person name="Sato H."/>
            <person name="Schaeffer S.W."/>
            <person name="Schatz M.C."/>
            <person name="Schlenke T."/>
            <person name="Schwartz R."/>
            <person name="Segarra C."/>
            <person name="Singh R.S."/>
            <person name="Sirot L."/>
            <person name="Sirota M."/>
            <person name="Sisneros N.B."/>
            <person name="Smith C.D."/>
            <person name="Smith T.F."/>
            <person name="Spieth J."/>
            <person name="Stage D.E."/>
            <person name="Stark A."/>
            <person name="Stephan W."/>
            <person name="Strausberg R.L."/>
            <person name="Strempel S."/>
            <person name="Sturgill D."/>
            <person name="Sutton G."/>
            <person name="Sutton G.G."/>
            <person name="Tao W."/>
            <person name="Teichmann S."/>
            <person name="Tobari Y.N."/>
            <person name="Tomimura Y."/>
            <person name="Tsolas J.M."/>
            <person name="Valente V.L."/>
            <person name="Venter E."/>
            <person name="Venter J.C."/>
            <person name="Vicario S."/>
            <person name="Vieira F.G."/>
            <person name="Vilella A.J."/>
            <person name="Villasante A."/>
            <person name="Walenz B."/>
            <person name="Wang J."/>
            <person name="Wasserman M."/>
            <person name="Watts T."/>
            <person name="Wilson D."/>
            <person name="Wilson R.K."/>
            <person name="Wing R.A."/>
            <person name="Wolfner M.F."/>
            <person name="Wong A."/>
            <person name="Wong G.K."/>
            <person name="Wu C.I."/>
            <person name="Wu G."/>
            <person name="Yamamoto D."/>
            <person name="Yang H.P."/>
            <person name="Yang S.P."/>
            <person name="Yorke J.A."/>
            <person name="Yoshida K."/>
            <person name="Zdobnov E."/>
            <person name="Zhang P."/>
            <person name="Zhang Y."/>
            <person name="Zimin A.V."/>
            <person name="Baldwin J."/>
            <person name="Abdouelleil A."/>
            <person name="Abdulkadir J."/>
            <person name="Abebe A."/>
            <person name="Abera B."/>
            <person name="Abreu J."/>
            <person name="Acer S.C."/>
            <person name="Aftuck L."/>
            <person name="Alexander A."/>
            <person name="An P."/>
            <person name="Anderson E."/>
            <person name="Anderson S."/>
            <person name="Arachi H."/>
            <person name="Azer M."/>
            <person name="Bachantsang P."/>
            <person name="Barry A."/>
            <person name="Bayul T."/>
            <person name="Berlin A."/>
            <person name="Bessette D."/>
            <person name="Bloom T."/>
            <person name="Blye J."/>
            <person name="Boguslavskiy L."/>
            <person name="Bonnet C."/>
            <person name="Boukhgalter B."/>
            <person name="Bourzgui I."/>
            <person name="Brown A."/>
            <person name="Cahill P."/>
            <person name="Channer S."/>
            <person name="Cheshatsang Y."/>
            <person name="Chuda L."/>
            <person name="Citroen M."/>
            <person name="Collymore A."/>
            <person name="Cooke P."/>
            <person name="Costello M."/>
            <person name="D'Aco K."/>
            <person name="Daza R."/>
            <person name="De Haan G."/>
            <person name="DeGray S."/>
            <person name="DeMaso C."/>
            <person name="Dhargay N."/>
            <person name="Dooley K."/>
            <person name="Dooley E."/>
            <person name="Doricent M."/>
            <person name="Dorje P."/>
            <person name="Dorjee K."/>
            <person name="Dupes A."/>
            <person name="Elong R."/>
            <person name="Falk J."/>
            <person name="Farina A."/>
            <person name="Faro S."/>
            <person name="Ferguson D."/>
            <person name="Fisher S."/>
            <person name="Foley C.D."/>
            <person name="Franke A."/>
            <person name="Friedrich D."/>
            <person name="Gadbois L."/>
            <person name="Gearin G."/>
            <person name="Gearin C.R."/>
            <person name="Giannoukos G."/>
            <person name="Goode T."/>
            <person name="Graham J."/>
            <person name="Grandbois E."/>
            <person name="Grewal S."/>
            <person name="Gyaltsen K."/>
            <person name="Hafez N."/>
            <person name="Hagos B."/>
            <person name="Hall J."/>
            <person name="Henson C."/>
            <person name="Hollinger A."/>
            <person name="Honan T."/>
            <person name="Huard M.D."/>
            <person name="Hughes L."/>
            <person name="Hurhula B."/>
            <person name="Husby M.E."/>
            <person name="Kamat A."/>
            <person name="Kanga B."/>
            <person name="Kashin S."/>
            <person name="Khazanovich D."/>
            <person name="Kisner P."/>
            <person name="Lance K."/>
            <person name="Lara M."/>
            <person name="Lee W."/>
            <person name="Lennon N."/>
            <person name="Letendre F."/>
            <person name="LeVine R."/>
            <person name="Lipovsky A."/>
            <person name="Liu X."/>
            <person name="Liu J."/>
            <person name="Liu S."/>
            <person name="Lokyitsang T."/>
            <person name="Lokyitsang Y."/>
            <person name="Lubonja R."/>
            <person name="Lui A."/>
            <person name="MacDonald P."/>
            <person name="Magnisalis V."/>
            <person name="Maru K."/>
            <person name="Matthews C."/>
            <person name="McCusker W."/>
            <person name="McDonough S."/>
            <person name="Mehta T."/>
            <person name="Meldrim J."/>
            <person name="Meneus L."/>
            <person name="Mihai O."/>
            <person name="Mihalev A."/>
            <person name="Mihova T."/>
            <person name="Mittelman R."/>
            <person name="Mlenga V."/>
            <person name="Montmayeur A."/>
            <person name="Mulrain L."/>
            <person name="Navidi A."/>
            <person name="Naylor J."/>
            <person name="Negash T."/>
            <person name="Nguyen T."/>
            <person name="Nguyen N."/>
            <person name="Nicol R."/>
            <person name="Norbu C."/>
            <person name="Norbu N."/>
            <person name="Novod N."/>
            <person name="O'Neill B."/>
            <person name="Osman S."/>
            <person name="Markiewicz E."/>
            <person name="Oyono O.L."/>
            <person name="Patti C."/>
            <person name="Phunkhang P."/>
            <person name="Pierre F."/>
            <person name="Priest M."/>
            <person name="Raghuraman S."/>
            <person name="Rege F."/>
            <person name="Reyes R."/>
            <person name="Rise C."/>
            <person name="Rogov P."/>
            <person name="Ross K."/>
            <person name="Ryan E."/>
            <person name="Settipalli S."/>
            <person name="Shea T."/>
            <person name="Sherpa N."/>
            <person name="Shi L."/>
            <person name="Shih D."/>
            <person name="Sparrow T."/>
            <person name="Spaulding J."/>
            <person name="Stalker J."/>
            <person name="Stange-Thomann N."/>
            <person name="Stavropoulos S."/>
            <person name="Stone C."/>
            <person name="Strader C."/>
            <person name="Tesfaye S."/>
            <person name="Thomson T."/>
            <person name="Thoulutsang Y."/>
            <person name="Thoulutsang D."/>
            <person name="Topham K."/>
            <person name="Topping I."/>
            <person name="Tsamla T."/>
            <person name="Vassiliev H."/>
            <person name="Vo A."/>
            <person name="Wangchuk T."/>
            <person name="Wangdi T."/>
            <person name="Weiand M."/>
            <person name="Wilkinson J."/>
            <person name="Wilson A."/>
            <person name="Yadav S."/>
            <person name="Young G."/>
            <person name="Yu Q."/>
            <person name="Zembek L."/>
            <person name="Zhong D."/>
            <person name="Zimmer A."/>
            <person name="Zwirko Z."/>
            <person name="Jaffe D.B."/>
            <person name="Alvarez P."/>
            <person name="Brockman W."/>
            <person name="Butler J."/>
            <person name="Chin C."/>
            <person name="Gnerre S."/>
            <person name="Grabherr M."/>
            <person name="Kleber M."/>
            <person name="Mauceli E."/>
            <person name="MacCallum I."/>
        </authorList>
    </citation>
    <scope>NUCLEOTIDE SEQUENCE [LARGE SCALE GENOMIC DNA]</scope>
    <source>
        <strain evidence="3">Tucson 15010-1051.87</strain>
    </source>
</reference>
<sequence length="562" mass="64129">MISKRVRDAEDVKKRTILKALFKKVVRVVITNNQWLDGESDDVPKISANVKKNIALLMRTKRKMGMLTAAEKSLIRTPHLVRTIPDRKKLCVLFAGLRCFFLIPPKLRARLVPAIKFLSLSSGRTIIRQGDLPLTVYFIVTGEVEMIKISGNKLSKKMESKGEIIFGPGDCIGDVAMLEDCTRTHTFITTSQCELLVLFDNDFISILKPYMKKIWNEKKTALMALDYFEFLSEDQILKACKLCTLKQYKPLDTIYIHDKGTLTNVHFVLSGECVILQCLEMKVIIKNGRKIHQLVDQLEDTFLNFDSDFKTGKHVGKNSSDTNNKSRNRRLDKLSLSTEFICGMDSRASTLIPLTYSNSQMNSPYSEDENKYFVEEEIEAIDESQPSSLGSFKDNLRNLTSDSGPINSSESQRSKVSIESEIYTASTSSSSSTSRASINTDIYESHFIDVGSLTFGGIFGLGEKMHHRVIMARNTVQCLLLPRFFLLDKKQNPGNIWQRRLFYLDCIIPSREALFDDFLKTLKWKKFKAEFIQENILSNTVDIARDDDIPILCRIEEDRETY</sequence>
<dbReference type="InterPro" id="IPR014710">
    <property type="entry name" value="RmlC-like_jellyroll"/>
</dbReference>
<dbReference type="SMR" id="B4M5I5"/>
<keyword evidence="3" id="KW-1185">Reference proteome</keyword>
<dbReference type="Proteomes" id="UP000008792">
    <property type="component" value="Unassembled WGS sequence"/>
</dbReference>
<dbReference type="InParanoid" id="B4M5I5"/>
<dbReference type="eggNOG" id="KOG1113">
    <property type="taxonomic scope" value="Eukaryota"/>
</dbReference>
<dbReference type="CDD" id="cd00038">
    <property type="entry name" value="CAP_ED"/>
    <property type="match status" value="1"/>
</dbReference>
<dbReference type="SMART" id="SM00100">
    <property type="entry name" value="cNMP"/>
    <property type="match status" value="1"/>
</dbReference>
<evidence type="ECO:0000313" key="3">
    <source>
        <dbReference type="Proteomes" id="UP000008792"/>
    </source>
</evidence>
<proteinExistence type="predicted"/>
<protein>
    <submittedName>
        <fullName evidence="2">Uncharacterized protein, isoform B</fullName>
    </submittedName>
</protein>
<accession>B4M5I5</accession>
<name>B4M5I5_DROVI</name>
<feature type="domain" description="Cyclic nucleotide-binding" evidence="1">
    <location>
        <begin position="99"/>
        <end position="207"/>
    </location>
</feature>
<dbReference type="PANTHER" id="PTHR23011:SF41">
    <property type="entry name" value="CYCLIC NUCLEOTIDE-BINDING DOMAIN-CONTAINING PROTEIN"/>
    <property type="match status" value="1"/>
</dbReference>
<evidence type="ECO:0000313" key="2">
    <source>
        <dbReference type="EMBL" id="EDW58911.2"/>
    </source>
</evidence>
<gene>
    <name evidence="2" type="primary">Dvir\GJ10572</name>
    <name evidence="2" type="ORF">Dvir_GJ10572</name>
</gene>
<dbReference type="InterPro" id="IPR000595">
    <property type="entry name" value="cNMP-bd_dom"/>
</dbReference>
<dbReference type="Pfam" id="PF00027">
    <property type="entry name" value="cNMP_binding"/>
    <property type="match status" value="1"/>
</dbReference>
<dbReference type="KEGG" id="dvi:6632418"/>
<dbReference type="EMBL" id="CH940652">
    <property type="protein sequence ID" value="EDW58911.2"/>
    <property type="molecule type" value="Genomic_DNA"/>
</dbReference>
<dbReference type="Gene3D" id="2.60.120.10">
    <property type="entry name" value="Jelly Rolls"/>
    <property type="match status" value="1"/>
</dbReference>
<dbReference type="OrthoDB" id="166212at2759"/>
<dbReference type="SUPFAM" id="SSF51206">
    <property type="entry name" value="cAMP-binding domain-like"/>
    <property type="match status" value="2"/>
</dbReference>
<evidence type="ECO:0000259" key="1">
    <source>
        <dbReference type="PROSITE" id="PS50042"/>
    </source>
</evidence>